<feature type="region of interest" description="Disordered" evidence="8">
    <location>
        <begin position="99"/>
        <end position="156"/>
    </location>
</feature>
<dbReference type="InterPro" id="IPR031127">
    <property type="entry name" value="E3_UB_ligase_RBR"/>
</dbReference>
<dbReference type="InterPro" id="IPR013083">
    <property type="entry name" value="Znf_RING/FYVE/PHD"/>
</dbReference>
<dbReference type="Proteomes" id="UP000887566">
    <property type="component" value="Unplaced"/>
</dbReference>
<evidence type="ECO:0000313" key="12">
    <source>
        <dbReference type="WBParaSite" id="PSAMB.scaffold10269size4208.g33172.t1"/>
    </source>
</evidence>
<keyword evidence="5" id="KW-0833">Ubl conjugation pathway</keyword>
<dbReference type="GO" id="GO:0008270">
    <property type="term" value="F:zinc ion binding"/>
    <property type="evidence" value="ECO:0007669"/>
    <property type="project" value="UniProtKB-KW"/>
</dbReference>
<proteinExistence type="predicted"/>
<evidence type="ECO:0000256" key="7">
    <source>
        <dbReference type="PROSITE-ProRule" id="PRU00175"/>
    </source>
</evidence>
<dbReference type="GO" id="GO:0016567">
    <property type="term" value="P:protein ubiquitination"/>
    <property type="evidence" value="ECO:0007669"/>
    <property type="project" value="InterPro"/>
</dbReference>
<keyword evidence="6" id="KW-0862">Zinc</keyword>
<sequence>MLLCALRSAKVSDDGDNIRLNPDICLRKKLLLANCRVEDCADMSAKAKKSLGTVVECSENGEEAPESAPARQNGAAKSREKAKRRATFGGSRLSLHTLLFSSNRDKEKNPEKMSRSANDLHVTVSEDEGEGEGEGGEQASGWSGSVGPHTPPIGRSKTKTKECPLCYVRQPITNFPKLTCCSHRSCRSCLVQYLQVEILESRVMVSCPECSEYLHPTDIHSLMASQPQTIDKYESFSLRRVLMTDPDTRWCPAPDC</sequence>
<dbReference type="Gene3D" id="3.30.40.10">
    <property type="entry name" value="Zinc/RING finger domain, C3HC4 (zinc finger)"/>
    <property type="match status" value="1"/>
</dbReference>
<evidence type="ECO:0000256" key="2">
    <source>
        <dbReference type="ARBA" id="ARBA00022723"/>
    </source>
</evidence>
<evidence type="ECO:0000259" key="10">
    <source>
        <dbReference type="PROSITE" id="PS51873"/>
    </source>
</evidence>
<feature type="region of interest" description="Disordered" evidence="8">
    <location>
        <begin position="59"/>
        <end position="87"/>
    </location>
</feature>
<feature type="compositionally biased region" description="Acidic residues" evidence="8">
    <location>
        <begin position="125"/>
        <end position="135"/>
    </location>
</feature>
<keyword evidence="4 7" id="KW-0863">Zinc-finger</keyword>
<protein>
    <submittedName>
        <fullName evidence="12">RBR-type E3 ubiquitin transferase</fullName>
    </submittedName>
</protein>
<dbReference type="InterPro" id="IPR044066">
    <property type="entry name" value="TRIAD_supradom"/>
</dbReference>
<evidence type="ECO:0000313" key="11">
    <source>
        <dbReference type="Proteomes" id="UP000887566"/>
    </source>
</evidence>
<dbReference type="WBParaSite" id="PSAMB.scaffold10269size4208.g33172.t1">
    <property type="protein sequence ID" value="PSAMB.scaffold10269size4208.g33172.t1"/>
    <property type="gene ID" value="PSAMB.scaffold10269size4208.g33172"/>
</dbReference>
<reference evidence="12" key="1">
    <citation type="submission" date="2022-11" db="UniProtKB">
        <authorList>
            <consortium name="WormBaseParasite"/>
        </authorList>
    </citation>
    <scope>IDENTIFICATION</scope>
</reference>
<feature type="domain" description="RING-type" evidence="9">
    <location>
        <begin position="163"/>
        <end position="211"/>
    </location>
</feature>
<keyword evidence="1" id="KW-0808">Transferase</keyword>
<keyword evidence="2" id="KW-0479">Metal-binding</keyword>
<feature type="domain" description="RING-type" evidence="10">
    <location>
        <begin position="159"/>
        <end position="256"/>
    </location>
</feature>
<evidence type="ECO:0000256" key="1">
    <source>
        <dbReference type="ARBA" id="ARBA00022679"/>
    </source>
</evidence>
<dbReference type="GO" id="GO:0004842">
    <property type="term" value="F:ubiquitin-protein transferase activity"/>
    <property type="evidence" value="ECO:0007669"/>
    <property type="project" value="InterPro"/>
</dbReference>
<dbReference type="PROSITE" id="PS51873">
    <property type="entry name" value="TRIAD"/>
    <property type="match status" value="1"/>
</dbReference>
<dbReference type="CDD" id="cd16629">
    <property type="entry name" value="RING-HC_RBR_RNF19"/>
    <property type="match status" value="1"/>
</dbReference>
<evidence type="ECO:0000256" key="4">
    <source>
        <dbReference type="ARBA" id="ARBA00022771"/>
    </source>
</evidence>
<keyword evidence="11" id="KW-1185">Reference proteome</keyword>
<keyword evidence="3" id="KW-0677">Repeat</keyword>
<dbReference type="PANTHER" id="PTHR11685">
    <property type="entry name" value="RBR FAMILY RING FINGER AND IBR DOMAIN-CONTAINING"/>
    <property type="match status" value="1"/>
</dbReference>
<name>A0A914UIA4_9BILA</name>
<organism evidence="11 12">
    <name type="scientific">Plectus sambesii</name>
    <dbReference type="NCBI Taxonomy" id="2011161"/>
    <lineage>
        <taxon>Eukaryota</taxon>
        <taxon>Metazoa</taxon>
        <taxon>Ecdysozoa</taxon>
        <taxon>Nematoda</taxon>
        <taxon>Chromadorea</taxon>
        <taxon>Plectida</taxon>
        <taxon>Plectina</taxon>
        <taxon>Plectoidea</taxon>
        <taxon>Plectidae</taxon>
        <taxon>Plectus</taxon>
    </lineage>
</organism>
<feature type="compositionally biased region" description="Basic and acidic residues" evidence="8">
    <location>
        <begin position="103"/>
        <end position="114"/>
    </location>
</feature>
<evidence type="ECO:0000256" key="3">
    <source>
        <dbReference type="ARBA" id="ARBA00022737"/>
    </source>
</evidence>
<evidence type="ECO:0000256" key="6">
    <source>
        <dbReference type="ARBA" id="ARBA00022833"/>
    </source>
</evidence>
<dbReference type="InterPro" id="IPR001841">
    <property type="entry name" value="Znf_RING"/>
</dbReference>
<evidence type="ECO:0000256" key="8">
    <source>
        <dbReference type="SAM" id="MobiDB-lite"/>
    </source>
</evidence>
<evidence type="ECO:0000256" key="5">
    <source>
        <dbReference type="ARBA" id="ARBA00022786"/>
    </source>
</evidence>
<accession>A0A914UIA4</accession>
<dbReference type="SUPFAM" id="SSF57850">
    <property type="entry name" value="RING/U-box"/>
    <property type="match status" value="1"/>
</dbReference>
<dbReference type="AlphaFoldDB" id="A0A914UIA4"/>
<evidence type="ECO:0000259" key="9">
    <source>
        <dbReference type="PROSITE" id="PS50089"/>
    </source>
</evidence>
<dbReference type="PROSITE" id="PS50089">
    <property type="entry name" value="ZF_RING_2"/>
    <property type="match status" value="1"/>
</dbReference>
<dbReference type="FunFam" id="3.30.40.10:FF:000137">
    <property type="entry name" value="RanBP-type and C3HC4-type zinc finger-containing protein 1"/>
    <property type="match status" value="1"/>
</dbReference>